<dbReference type="PATRIC" id="fig|330734.3.peg.1752"/>
<evidence type="ECO:0000256" key="1">
    <source>
        <dbReference type="ARBA" id="ARBA00004442"/>
    </source>
</evidence>
<dbReference type="EMBL" id="CP011494">
    <property type="protein sequence ID" value="AKO54265.1"/>
    <property type="molecule type" value="Genomic_DNA"/>
</dbReference>
<comment type="similarity">
    <text evidence="2">Belongs to the outer membrane factor (OMF) (TC 1.B.17) family.</text>
</comment>
<dbReference type="PANTHER" id="PTHR30203">
    <property type="entry name" value="OUTER MEMBRANE CATION EFFLUX PROTEIN"/>
    <property type="match status" value="1"/>
</dbReference>
<evidence type="ECO:0000256" key="5">
    <source>
        <dbReference type="SAM" id="Coils"/>
    </source>
</evidence>
<accession>A0A0H4I934</accession>
<evidence type="ECO:0000313" key="6">
    <source>
        <dbReference type="EMBL" id="AKO54265.1"/>
    </source>
</evidence>
<dbReference type="InterPro" id="IPR003423">
    <property type="entry name" value="OMP_efflux"/>
</dbReference>
<keyword evidence="5" id="KW-0175">Coiled coil</keyword>
<keyword evidence="7" id="KW-1185">Reference proteome</keyword>
<organism evidence="6 7">
    <name type="scientific">Marinobacter psychrophilus</name>
    <dbReference type="NCBI Taxonomy" id="330734"/>
    <lineage>
        <taxon>Bacteria</taxon>
        <taxon>Pseudomonadati</taxon>
        <taxon>Pseudomonadota</taxon>
        <taxon>Gammaproteobacteria</taxon>
        <taxon>Pseudomonadales</taxon>
        <taxon>Marinobacteraceae</taxon>
        <taxon>Marinobacter</taxon>
    </lineage>
</organism>
<dbReference type="Gene3D" id="1.20.1600.10">
    <property type="entry name" value="Outer membrane efflux proteins (OEP)"/>
    <property type="match status" value="1"/>
</dbReference>
<dbReference type="STRING" id="330734.ABA45_08340"/>
<name>A0A0H4I934_9GAMM</name>
<feature type="coiled-coil region" evidence="5">
    <location>
        <begin position="331"/>
        <end position="358"/>
    </location>
</feature>
<dbReference type="KEGG" id="mpq:ABA45_08340"/>
<reference evidence="6 7" key="1">
    <citation type="submission" date="2015-05" db="EMBL/GenBank/DDBJ databases">
        <title>Complete genome of Marinobacter psychrophilus strain 20041T isolated from sea-ice of the Canadian Basin.</title>
        <authorList>
            <person name="Song L."/>
            <person name="Ren L."/>
            <person name="Yu Y."/>
            <person name="Wang X."/>
        </authorList>
    </citation>
    <scope>NUCLEOTIDE SEQUENCE [LARGE SCALE GENOMIC DNA]</scope>
    <source>
        <strain evidence="6 7">20041</strain>
    </source>
</reference>
<keyword evidence="3" id="KW-1134">Transmembrane beta strand</keyword>
<proteinExistence type="inferred from homology"/>
<feature type="coiled-coil region" evidence="5">
    <location>
        <begin position="172"/>
        <end position="199"/>
    </location>
</feature>
<comment type="subcellular location">
    <subcellularLocation>
        <location evidence="1">Cell outer membrane</location>
    </subcellularLocation>
</comment>
<evidence type="ECO:0008006" key="8">
    <source>
        <dbReference type="Google" id="ProtNLM"/>
    </source>
</evidence>
<sequence>MALLLSVTTDRALAAAGPLTLDEAVQQAIANDPWLIANQQNEAAILARSVAAEVLPDPKFNVGLMNFPTDTFNYAQEPMTQISVGVSQMLPRGDTLALNSQRLRLQSHQMPLLREDRKARVGLMVTQLWLDALKASHSIMLIEENRILFEQLSDIVSSGYSSTFGQARQLDLVRAQVELDQLDERLMEVQQQQTRAVQQLGEWLVGTSSDVSMLPSTPGQSMPEWPTPMVLSQDDLTQRLLQHPSLRLIDQMTKVAQSEIYIAEQQYEPEWGLNVSYGFRGDDARGTDRPDLLSFGVSVDMPIFSSKRQDSQVQAETYEKESMRTERLLKLRSLLTNYRTLEAELQRLDQRRELYREKLLPGLQQSAEAAINAYAVDDGNFADVVQARIGELNAKLSLLSIELEHSRKIAEMHYLLVGNQRGMK</sequence>
<keyword evidence="3" id="KW-0472">Membrane</keyword>
<dbReference type="SUPFAM" id="SSF56954">
    <property type="entry name" value="Outer membrane efflux proteins (OEP)"/>
    <property type="match status" value="1"/>
</dbReference>
<dbReference type="GO" id="GO:0015562">
    <property type="term" value="F:efflux transmembrane transporter activity"/>
    <property type="evidence" value="ECO:0007669"/>
    <property type="project" value="InterPro"/>
</dbReference>
<dbReference type="InterPro" id="IPR010131">
    <property type="entry name" value="MdtP/NodT-like"/>
</dbReference>
<keyword evidence="3" id="KW-0812">Transmembrane</keyword>
<evidence type="ECO:0000313" key="7">
    <source>
        <dbReference type="Proteomes" id="UP000036406"/>
    </source>
</evidence>
<dbReference type="AlphaFoldDB" id="A0A0H4I934"/>
<dbReference type="Proteomes" id="UP000036406">
    <property type="component" value="Chromosome"/>
</dbReference>
<keyword evidence="4" id="KW-0998">Cell outer membrane</keyword>
<evidence type="ECO:0000256" key="4">
    <source>
        <dbReference type="ARBA" id="ARBA00023237"/>
    </source>
</evidence>
<evidence type="ECO:0000256" key="3">
    <source>
        <dbReference type="ARBA" id="ARBA00022452"/>
    </source>
</evidence>
<evidence type="ECO:0000256" key="2">
    <source>
        <dbReference type="ARBA" id="ARBA00007613"/>
    </source>
</evidence>
<dbReference type="Pfam" id="PF02321">
    <property type="entry name" value="OEP"/>
    <property type="match status" value="1"/>
</dbReference>
<protein>
    <recommendedName>
        <fullName evidence="8">Transporter</fullName>
    </recommendedName>
</protein>
<gene>
    <name evidence="6" type="ORF">ABA45_08340</name>
</gene>